<reference evidence="1" key="1">
    <citation type="journal article" date="2021" name="mSystems">
        <title>Bacteria and Archaea Synergistically Convert Glycine Betaine to Biogenic Methane in the Formosa Cold Seep of the South China Sea.</title>
        <authorList>
            <person name="Li L."/>
            <person name="Zhang W."/>
            <person name="Zhang S."/>
            <person name="Song L."/>
            <person name="Sun Q."/>
            <person name="Zhang H."/>
            <person name="Xiang H."/>
            <person name="Dong X."/>
        </authorList>
    </citation>
    <scope>NUCLEOTIDE SEQUENCE</scope>
    <source>
        <strain evidence="1">ZWT</strain>
    </source>
</reference>
<evidence type="ECO:0000313" key="1">
    <source>
        <dbReference type="EMBL" id="MCM1991926.1"/>
    </source>
</evidence>
<dbReference type="Proteomes" id="UP001056429">
    <property type="component" value="Unassembled WGS sequence"/>
</dbReference>
<protein>
    <submittedName>
        <fullName evidence="1">Uncharacterized protein</fullName>
    </submittedName>
</protein>
<reference evidence="1" key="2">
    <citation type="submission" date="2021-04" db="EMBL/GenBank/DDBJ databases">
        <authorList>
            <person name="Dong X."/>
        </authorList>
    </citation>
    <scope>NUCLEOTIDE SEQUENCE</scope>
    <source>
        <strain evidence="1">ZWT</strain>
    </source>
</reference>
<name>A0A9J6P719_9CLOT</name>
<gene>
    <name evidence="1" type="ORF">KDK92_19470</name>
</gene>
<comment type="caution">
    <text evidence="1">The sequence shown here is derived from an EMBL/GenBank/DDBJ whole genome shotgun (WGS) entry which is preliminary data.</text>
</comment>
<accession>A0A9J6P719</accession>
<dbReference type="RefSeq" id="WP_250861060.1">
    <property type="nucleotide sequence ID" value="NZ_JAGSOJ010000004.1"/>
</dbReference>
<organism evidence="1 2">
    <name type="scientific">Oceanirhabdus seepicola</name>
    <dbReference type="NCBI Taxonomy" id="2828781"/>
    <lineage>
        <taxon>Bacteria</taxon>
        <taxon>Bacillati</taxon>
        <taxon>Bacillota</taxon>
        <taxon>Clostridia</taxon>
        <taxon>Eubacteriales</taxon>
        <taxon>Clostridiaceae</taxon>
        <taxon>Oceanirhabdus</taxon>
    </lineage>
</organism>
<evidence type="ECO:0000313" key="2">
    <source>
        <dbReference type="Proteomes" id="UP001056429"/>
    </source>
</evidence>
<keyword evidence="2" id="KW-1185">Reference proteome</keyword>
<dbReference type="EMBL" id="JAGSOJ010000004">
    <property type="protein sequence ID" value="MCM1991926.1"/>
    <property type="molecule type" value="Genomic_DNA"/>
</dbReference>
<dbReference type="AlphaFoldDB" id="A0A9J6P719"/>
<sequence>MKDIISKAIRIKLMKQEQQLKQIKYMDEKDLYEEFEEKEIFEEINDIKSKINDLKSGLEDVHQIEIDEEGKEAYTTGKHDYMIESMIDKYNKIAIPDIREELDIINEMMGEEGLSNEELEILEQEYKEKVKLLSDTLQERRSSVEKMYNFFNNLKY</sequence>
<proteinExistence type="predicted"/>